<dbReference type="PANTHER" id="PTHR11118:SF1">
    <property type="entry name" value="RNA-SPLICING LIGASE RTCB HOMOLOG"/>
    <property type="match status" value="1"/>
</dbReference>
<dbReference type="InterPro" id="IPR001233">
    <property type="entry name" value="RtcB"/>
</dbReference>
<keyword evidence="4" id="KW-0692">RNA repair</keyword>
<dbReference type="GO" id="GO:0005525">
    <property type="term" value="F:GTP binding"/>
    <property type="evidence" value="ECO:0007669"/>
    <property type="project" value="UniProtKB-KW"/>
</dbReference>
<organism evidence="13 14">
    <name type="scientific">Rhodopirellula europaea SH398</name>
    <dbReference type="NCBI Taxonomy" id="1263868"/>
    <lineage>
        <taxon>Bacteria</taxon>
        <taxon>Pseudomonadati</taxon>
        <taxon>Planctomycetota</taxon>
        <taxon>Planctomycetia</taxon>
        <taxon>Pirellulales</taxon>
        <taxon>Pirellulaceae</taxon>
        <taxon>Rhodopirellula</taxon>
    </lineage>
</organism>
<dbReference type="InterPro" id="IPR036025">
    <property type="entry name" value="RtcB-like_sf"/>
</dbReference>
<feature type="active site" description="GMP-histidine intermediate" evidence="8">
    <location>
        <position position="434"/>
    </location>
</feature>
<proteinExistence type="inferred from homology"/>
<evidence type="ECO:0000256" key="2">
    <source>
        <dbReference type="ARBA" id="ARBA00022723"/>
    </source>
</evidence>
<protein>
    <recommendedName>
        <fullName evidence="11">tRNA-splicing ligase RtcB</fullName>
        <ecNumber evidence="11">6.5.1.-</ecNumber>
    </recommendedName>
</protein>
<evidence type="ECO:0000256" key="8">
    <source>
        <dbReference type="PIRSR" id="PIRSR601233-1"/>
    </source>
</evidence>
<feature type="region of interest" description="Disordered" evidence="12">
    <location>
        <begin position="1"/>
        <end position="25"/>
    </location>
</feature>
<feature type="binding site" evidence="10">
    <location>
        <position position="271"/>
    </location>
    <ligand>
        <name>Mn(2+)</name>
        <dbReference type="ChEBI" id="CHEBI:29035"/>
        <label>2</label>
    </ligand>
</feature>
<dbReference type="AlphaFoldDB" id="M5SB27"/>
<feature type="binding site" evidence="10">
    <location>
        <position position="363"/>
    </location>
    <ligand>
        <name>Mn(2+)</name>
        <dbReference type="ChEBI" id="CHEBI:29035"/>
        <label>2</label>
    </ligand>
</feature>
<evidence type="ECO:0000256" key="11">
    <source>
        <dbReference type="RuleBase" id="RU371113"/>
    </source>
</evidence>
<reference evidence="13 14" key="1">
    <citation type="journal article" date="2013" name="Mar. Genomics">
        <title>Expression of sulfatases in Rhodopirellula baltica and the diversity of sulfatases in the genus Rhodopirellula.</title>
        <authorList>
            <person name="Wegner C.E."/>
            <person name="Richter-Heitmann T."/>
            <person name="Klindworth A."/>
            <person name="Klockow C."/>
            <person name="Richter M."/>
            <person name="Achstetter T."/>
            <person name="Glockner F.O."/>
            <person name="Harder J."/>
        </authorList>
    </citation>
    <scope>NUCLEOTIDE SEQUENCE [LARGE SCALE GENOMIC DNA]</scope>
    <source>
        <strain evidence="13 14">SH398</strain>
    </source>
</reference>
<keyword evidence="3 9" id="KW-0547">Nucleotide-binding</keyword>
<comment type="caution">
    <text evidence="13">The sequence shown here is derived from an EMBL/GenBank/DDBJ whole genome shotgun (WGS) entry which is preliminary data.</text>
</comment>
<dbReference type="EC" id="6.5.1.-" evidence="11"/>
<dbReference type="GO" id="GO:0170057">
    <property type="term" value="F:RNA ligase (GTP) activity"/>
    <property type="evidence" value="ECO:0007669"/>
    <property type="project" value="UniProtKB-EC"/>
</dbReference>
<dbReference type="SUPFAM" id="SSF103365">
    <property type="entry name" value="Hypothetical protein PH1602"/>
    <property type="match status" value="1"/>
</dbReference>
<sequence>MFEIHMTTSTKTRPSTDSRNQCSGPGMVATGEATALLRTETTPPIRVFGTESIRETFDDLCLQQAVNSRLAPGVTDLVLNPDAHCGYGAPVGCVMVSPTHVYPGPVGVDIKCSMSLLQLDLPAEAIEDRKVRRALISAVCQRTPTGAGKGQRSVTKARHVNRTLGKQLVTEGASDDVCRALGIPTSWTYRCEDSRHVGHDETQLALENRLETILGHRHMSNFSDKMQQLGSYGGGNHFGECEVVEVGDDDRARDVAQTFGLIDGNVAFLSHCGSRGFGHNLASGQFRTLQDKFDRWGIPLPAGDRQLVYAPLGSDEANDYLDDMALGANFATVNHLLINALVLEAFQEVIPGTRGNLVYFISHNIARKEIVDNQPAWVHRKGATRAMPGGHHSLADTPFAKSGHPILLPGNPRDGSAVMVADEGASASCYSVNHGAGRVLGRRHAKRVLDQTTVDSEFDSNDILSNCRKYPIDEAPAAYKDFNEVLRSVKSAGLASEVARLKARFVIKDASKADD</sequence>
<evidence type="ECO:0000256" key="3">
    <source>
        <dbReference type="ARBA" id="ARBA00022741"/>
    </source>
</evidence>
<dbReference type="Pfam" id="PF01139">
    <property type="entry name" value="RtcB"/>
    <property type="match status" value="1"/>
</dbReference>
<dbReference type="GO" id="GO:0046872">
    <property type="term" value="F:metal ion binding"/>
    <property type="evidence" value="ECO:0007669"/>
    <property type="project" value="UniProtKB-UniRule"/>
</dbReference>
<evidence type="ECO:0000313" key="13">
    <source>
        <dbReference type="EMBL" id="EMI28696.1"/>
    </source>
</evidence>
<name>M5SB27_9BACT</name>
<dbReference type="Gene3D" id="3.90.1860.10">
    <property type="entry name" value="tRNA-splicing ligase RtcB"/>
    <property type="match status" value="1"/>
</dbReference>
<keyword evidence="5 9" id="KW-0342">GTP-binding</keyword>
<evidence type="ECO:0000313" key="14">
    <source>
        <dbReference type="Proteomes" id="UP000011996"/>
    </source>
</evidence>
<evidence type="ECO:0000256" key="1">
    <source>
        <dbReference type="ARBA" id="ARBA00022598"/>
    </source>
</evidence>
<evidence type="ECO:0000256" key="5">
    <source>
        <dbReference type="ARBA" id="ARBA00023134"/>
    </source>
</evidence>
<dbReference type="Proteomes" id="UP000011996">
    <property type="component" value="Unassembled WGS sequence"/>
</dbReference>
<feature type="compositionally biased region" description="Polar residues" evidence="12">
    <location>
        <begin position="1"/>
        <end position="23"/>
    </location>
</feature>
<feature type="binding site" evidence="9">
    <location>
        <position position="508"/>
    </location>
    <ligand>
        <name>GMP</name>
        <dbReference type="ChEBI" id="CHEBI:58115"/>
    </ligand>
</feature>
<dbReference type="STRING" id="1263868.RESH_00727"/>
<feature type="binding site" evidence="10">
    <location>
        <position position="237"/>
    </location>
    <ligand>
        <name>Mn(2+)</name>
        <dbReference type="ChEBI" id="CHEBI:29035"/>
        <label>1</label>
    </ligand>
</feature>
<evidence type="ECO:0000256" key="12">
    <source>
        <dbReference type="SAM" id="MobiDB-lite"/>
    </source>
</evidence>
<dbReference type="PANTHER" id="PTHR11118">
    <property type="entry name" value="RNA-SPLICING LIGASE RTCB HOMOLOG"/>
    <property type="match status" value="1"/>
</dbReference>
<feature type="binding site" evidence="9">
    <location>
        <position position="416"/>
    </location>
    <ligand>
        <name>GMP</name>
        <dbReference type="ChEBI" id="CHEBI:58115"/>
    </ligand>
</feature>
<comment type="catalytic activity">
    <reaction evidence="7">
        <text>a 3'-end 3'-phospho-ribonucleotide-RNA + a 5'-end dephospho-ribonucleoside-RNA + GTP = a ribonucleotidyl-ribonucleotide-RNA + GMP + diphosphate</text>
        <dbReference type="Rhea" id="RHEA:68076"/>
        <dbReference type="Rhea" id="RHEA-COMP:10463"/>
        <dbReference type="Rhea" id="RHEA-COMP:13936"/>
        <dbReference type="Rhea" id="RHEA-COMP:17355"/>
        <dbReference type="ChEBI" id="CHEBI:33019"/>
        <dbReference type="ChEBI" id="CHEBI:37565"/>
        <dbReference type="ChEBI" id="CHEBI:58115"/>
        <dbReference type="ChEBI" id="CHEBI:83062"/>
        <dbReference type="ChEBI" id="CHEBI:138284"/>
        <dbReference type="ChEBI" id="CHEBI:173118"/>
        <dbReference type="EC" id="6.5.1.8"/>
    </reaction>
</comment>
<accession>M5SB27</accession>
<dbReference type="EMBL" id="ANOF01000023">
    <property type="protein sequence ID" value="EMI28696.1"/>
    <property type="molecule type" value="Genomic_DNA"/>
</dbReference>
<feature type="binding site" evidence="10">
    <location>
        <position position="109"/>
    </location>
    <ligand>
        <name>Mn(2+)</name>
        <dbReference type="ChEBI" id="CHEBI:29035"/>
        <label>1</label>
    </ligand>
</feature>
<evidence type="ECO:0000256" key="7">
    <source>
        <dbReference type="ARBA" id="ARBA00047746"/>
    </source>
</evidence>
<feature type="binding site" evidence="9">
    <location>
        <begin position="434"/>
        <end position="437"/>
    </location>
    <ligand>
        <name>GMP</name>
        <dbReference type="ChEBI" id="CHEBI:58115"/>
    </ligand>
</feature>
<feature type="binding site" evidence="9">
    <location>
        <begin position="363"/>
        <end position="364"/>
    </location>
    <ligand>
        <name>GMP</name>
        <dbReference type="ChEBI" id="CHEBI:58115"/>
    </ligand>
</feature>
<comment type="subunit">
    <text evidence="11">Monomer.</text>
</comment>
<dbReference type="PATRIC" id="fig|1263868.3.peg.793"/>
<gene>
    <name evidence="11" type="primary">rtcB</name>
    <name evidence="13" type="ORF">RESH_00727</name>
</gene>
<evidence type="ECO:0000256" key="10">
    <source>
        <dbReference type="PIRSR" id="PIRSR601233-3"/>
    </source>
</evidence>
<keyword evidence="1 11" id="KW-0436">Ligase</keyword>
<keyword evidence="2 10" id="KW-0479">Metal-binding</keyword>
<keyword evidence="6 10" id="KW-0464">Manganese</keyword>
<dbReference type="GO" id="GO:0003972">
    <property type="term" value="F:RNA ligase (ATP) activity"/>
    <property type="evidence" value="ECO:0007669"/>
    <property type="project" value="TreeGrafter"/>
</dbReference>
<comment type="cofactor">
    <cofactor evidence="10 11">
        <name>Mn(2+)</name>
        <dbReference type="ChEBI" id="CHEBI:29035"/>
    </cofactor>
    <text evidence="10 11">Binds 2 manganese ions per subunit.</text>
</comment>
<dbReference type="GO" id="GO:0042245">
    <property type="term" value="P:RNA repair"/>
    <property type="evidence" value="ECO:0007669"/>
    <property type="project" value="UniProtKB-KW"/>
</dbReference>
<evidence type="ECO:0000256" key="6">
    <source>
        <dbReference type="ARBA" id="ARBA00023211"/>
    </source>
</evidence>
<dbReference type="FunFam" id="3.90.1860.10:FF:000008">
    <property type="entry name" value="RNA-splicing ligase RtcB"/>
    <property type="match status" value="1"/>
</dbReference>
<feature type="binding site" evidence="9">
    <location>
        <begin position="236"/>
        <end position="240"/>
    </location>
    <ligand>
        <name>GMP</name>
        <dbReference type="ChEBI" id="CHEBI:58115"/>
    </ligand>
</feature>
<evidence type="ECO:0000256" key="4">
    <source>
        <dbReference type="ARBA" id="ARBA00022800"/>
    </source>
</evidence>
<evidence type="ECO:0000256" key="9">
    <source>
        <dbReference type="PIRSR" id="PIRSR601233-2"/>
    </source>
</evidence>
<comment type="similarity">
    <text evidence="11">Belongs to the RtcB family.</text>
</comment>
<dbReference type="GO" id="GO:0006396">
    <property type="term" value="P:RNA processing"/>
    <property type="evidence" value="ECO:0007669"/>
    <property type="project" value="InterPro"/>
</dbReference>